<dbReference type="EMBL" id="CACSIO010000060">
    <property type="protein sequence ID" value="CAA0124478.1"/>
    <property type="molecule type" value="Genomic_DNA"/>
</dbReference>
<dbReference type="AlphaFoldDB" id="A0A5S9QYJ2"/>
<gene>
    <name evidence="2" type="ORF">OPDIPICF_03124</name>
</gene>
<evidence type="ECO:0000313" key="3">
    <source>
        <dbReference type="Proteomes" id="UP000441399"/>
    </source>
</evidence>
<dbReference type="OrthoDB" id="9898509at2"/>
<keyword evidence="1" id="KW-1133">Transmembrane helix</keyword>
<accession>A0A5S9QYJ2</accession>
<feature type="transmembrane region" description="Helical" evidence="1">
    <location>
        <begin position="70"/>
        <end position="89"/>
    </location>
</feature>
<name>A0A5S9QYJ2_9GAMM</name>
<reference evidence="2 3" key="1">
    <citation type="submission" date="2019-11" db="EMBL/GenBank/DDBJ databases">
        <authorList>
            <person name="Holert J."/>
        </authorList>
    </citation>
    <scope>NUCLEOTIDE SEQUENCE [LARGE SCALE GENOMIC DNA]</scope>
    <source>
        <strain evidence="2">SB11_3</strain>
    </source>
</reference>
<organism evidence="2 3">
    <name type="scientific">BD1-7 clade bacterium</name>
    <dbReference type="NCBI Taxonomy" id="2029982"/>
    <lineage>
        <taxon>Bacteria</taxon>
        <taxon>Pseudomonadati</taxon>
        <taxon>Pseudomonadota</taxon>
        <taxon>Gammaproteobacteria</taxon>
        <taxon>Cellvibrionales</taxon>
        <taxon>Spongiibacteraceae</taxon>
        <taxon>BD1-7 clade</taxon>
    </lineage>
</organism>
<keyword evidence="3" id="KW-1185">Reference proteome</keyword>
<keyword evidence="1" id="KW-0812">Transmembrane</keyword>
<sequence>MKTDSANTDTPASAFKHPLMAEMETETTDLDRKLTKLEMVGEAFSLIFALQGMKKFQRAADQLEHKPMRIVIAGFISIMLFMGFCYSAANLALAAAKHESAAAHTITTEKNEH</sequence>
<dbReference type="Proteomes" id="UP000441399">
    <property type="component" value="Unassembled WGS sequence"/>
</dbReference>
<evidence type="ECO:0000256" key="1">
    <source>
        <dbReference type="SAM" id="Phobius"/>
    </source>
</evidence>
<keyword evidence="1" id="KW-0472">Membrane</keyword>
<evidence type="ECO:0000313" key="2">
    <source>
        <dbReference type="EMBL" id="CAA0124478.1"/>
    </source>
</evidence>
<proteinExistence type="predicted"/>
<protein>
    <submittedName>
        <fullName evidence="2">Uncharacterized protein</fullName>
    </submittedName>
</protein>